<evidence type="ECO:0000313" key="12">
    <source>
        <dbReference type="Proteomes" id="UP000593890"/>
    </source>
</evidence>
<evidence type="ECO:0000256" key="8">
    <source>
        <dbReference type="HAMAP-Rule" id="MF_01342"/>
    </source>
</evidence>
<keyword evidence="3 8" id="KW-0699">rRNA-binding</keyword>
<reference evidence="12" key="1">
    <citation type="submission" date="2020-07" db="EMBL/GenBank/DDBJ databases">
        <title>Complete genome sequencing of Clostridia bacterium strain 12CBH8.</title>
        <authorList>
            <person name="Sakamoto M."/>
            <person name="Murakami T."/>
            <person name="Mori H."/>
        </authorList>
    </citation>
    <scope>NUCLEOTIDE SEQUENCE [LARGE SCALE GENOMIC DNA]</scope>
    <source>
        <strain evidence="12">12CBH8</strain>
    </source>
</reference>
<sequence length="142" mass="15920">MLLPKRVKYRRVQRGRLKGKAMRGNFVSHGEYGLQALEPAWITSNQIEAARVAMTRYTKRGGQVWIKIFPDKPVTEKPAETRMGSGKGSPEYWVAVVKPGRVMFEIAGVSEEVAREAMRLAANKLPIKCKFIAKQETGGEQS</sequence>
<comment type="function">
    <text evidence="8 10">Binds 23S rRNA and is also seen to make contacts with the A and possibly P site tRNAs.</text>
</comment>
<dbReference type="FunFam" id="3.90.1170.10:FF:000001">
    <property type="entry name" value="50S ribosomal protein L16"/>
    <property type="match status" value="1"/>
</dbReference>
<dbReference type="SUPFAM" id="SSF54686">
    <property type="entry name" value="Ribosomal protein L16p/L10e"/>
    <property type="match status" value="1"/>
</dbReference>
<dbReference type="GO" id="GO:0006412">
    <property type="term" value="P:translation"/>
    <property type="evidence" value="ECO:0007669"/>
    <property type="project" value="UniProtKB-UniRule"/>
</dbReference>
<dbReference type="InterPro" id="IPR016180">
    <property type="entry name" value="Ribosomal_uL16_dom"/>
</dbReference>
<dbReference type="PANTHER" id="PTHR12220:SF13">
    <property type="entry name" value="LARGE RIBOSOMAL SUBUNIT PROTEIN UL16M"/>
    <property type="match status" value="1"/>
</dbReference>
<dbReference type="GO" id="GO:0019843">
    <property type="term" value="F:rRNA binding"/>
    <property type="evidence" value="ECO:0007669"/>
    <property type="project" value="UniProtKB-UniRule"/>
</dbReference>
<dbReference type="InterPro" id="IPR000114">
    <property type="entry name" value="Ribosomal_uL16_bact-type"/>
</dbReference>
<name>A0A7I8D9B3_9FIRM</name>
<dbReference type="GO" id="GO:0003735">
    <property type="term" value="F:structural constituent of ribosome"/>
    <property type="evidence" value="ECO:0007669"/>
    <property type="project" value="InterPro"/>
</dbReference>
<keyword evidence="2 8" id="KW-0820">tRNA-binding</keyword>
<accession>A0A7I8D9B3</accession>
<evidence type="ECO:0000256" key="9">
    <source>
        <dbReference type="RuleBase" id="RU004413"/>
    </source>
</evidence>
<dbReference type="InterPro" id="IPR020798">
    <property type="entry name" value="Ribosomal_uL16_CS"/>
</dbReference>
<evidence type="ECO:0000256" key="7">
    <source>
        <dbReference type="ARBA" id="ARBA00035198"/>
    </source>
</evidence>
<dbReference type="GO" id="GO:0022625">
    <property type="term" value="C:cytosolic large ribosomal subunit"/>
    <property type="evidence" value="ECO:0007669"/>
    <property type="project" value="TreeGrafter"/>
</dbReference>
<dbReference type="GO" id="GO:0000049">
    <property type="term" value="F:tRNA binding"/>
    <property type="evidence" value="ECO:0007669"/>
    <property type="project" value="UniProtKB-KW"/>
</dbReference>
<dbReference type="NCBIfam" id="TIGR01164">
    <property type="entry name" value="rplP_bact"/>
    <property type="match status" value="1"/>
</dbReference>
<gene>
    <name evidence="8 11" type="primary">rplP</name>
    <name evidence="11" type="ORF">C12CBH8_18530</name>
</gene>
<evidence type="ECO:0000256" key="3">
    <source>
        <dbReference type="ARBA" id="ARBA00022730"/>
    </source>
</evidence>
<keyword evidence="4 8" id="KW-0694">RNA-binding</keyword>
<keyword evidence="5 8" id="KW-0689">Ribosomal protein</keyword>
<dbReference type="RefSeq" id="WP_090265315.1">
    <property type="nucleotide sequence ID" value="NZ_AP023321.1"/>
</dbReference>
<keyword evidence="12" id="KW-1185">Reference proteome</keyword>
<comment type="subunit">
    <text evidence="8 10">Part of the 50S ribosomal subunit.</text>
</comment>
<proteinExistence type="inferred from homology"/>
<dbReference type="CDD" id="cd01433">
    <property type="entry name" value="Ribosomal_L16_L10e"/>
    <property type="match status" value="1"/>
</dbReference>
<dbReference type="PROSITE" id="PS00701">
    <property type="entry name" value="RIBOSOMAL_L16_2"/>
    <property type="match status" value="1"/>
</dbReference>
<protein>
    <recommendedName>
        <fullName evidence="7 8">Large ribosomal subunit protein uL16</fullName>
    </recommendedName>
</protein>
<organism evidence="11 12">
    <name type="scientific">Solibaculum mannosilyticum</name>
    <dbReference type="NCBI Taxonomy" id="2780922"/>
    <lineage>
        <taxon>Bacteria</taxon>
        <taxon>Bacillati</taxon>
        <taxon>Bacillota</taxon>
        <taxon>Clostridia</taxon>
        <taxon>Eubacteriales</taxon>
        <taxon>Oscillospiraceae</taxon>
        <taxon>Solibaculum</taxon>
    </lineage>
</organism>
<evidence type="ECO:0000256" key="5">
    <source>
        <dbReference type="ARBA" id="ARBA00022980"/>
    </source>
</evidence>
<keyword evidence="6 8" id="KW-0687">Ribonucleoprotein</keyword>
<dbReference type="EMBL" id="AP023321">
    <property type="protein sequence ID" value="BCI61214.1"/>
    <property type="molecule type" value="Genomic_DNA"/>
</dbReference>
<dbReference type="Pfam" id="PF00252">
    <property type="entry name" value="Ribosomal_L16"/>
    <property type="match status" value="1"/>
</dbReference>
<evidence type="ECO:0000256" key="6">
    <source>
        <dbReference type="ARBA" id="ARBA00023274"/>
    </source>
</evidence>
<evidence type="ECO:0000256" key="10">
    <source>
        <dbReference type="RuleBase" id="RU004414"/>
    </source>
</evidence>
<dbReference type="Proteomes" id="UP000593890">
    <property type="component" value="Chromosome"/>
</dbReference>
<dbReference type="PRINTS" id="PR00060">
    <property type="entry name" value="RIBOSOMALL16"/>
</dbReference>
<dbReference type="Gene3D" id="3.90.1170.10">
    <property type="entry name" value="Ribosomal protein L10e/L16"/>
    <property type="match status" value="1"/>
</dbReference>
<dbReference type="AlphaFoldDB" id="A0A7I8D9B3"/>
<evidence type="ECO:0000313" key="11">
    <source>
        <dbReference type="EMBL" id="BCI61214.1"/>
    </source>
</evidence>
<dbReference type="InterPro" id="IPR047873">
    <property type="entry name" value="Ribosomal_uL16"/>
</dbReference>
<comment type="similarity">
    <text evidence="1 8 9">Belongs to the universal ribosomal protein uL16 family.</text>
</comment>
<dbReference type="InterPro" id="IPR036920">
    <property type="entry name" value="Ribosomal_uL16_sf"/>
</dbReference>
<dbReference type="PROSITE" id="PS00586">
    <property type="entry name" value="RIBOSOMAL_L16_1"/>
    <property type="match status" value="1"/>
</dbReference>
<dbReference type="HAMAP" id="MF_01342">
    <property type="entry name" value="Ribosomal_uL16"/>
    <property type="match status" value="1"/>
</dbReference>
<dbReference type="KEGG" id="sman:C12CBH8_18530"/>
<evidence type="ECO:0000256" key="4">
    <source>
        <dbReference type="ARBA" id="ARBA00022884"/>
    </source>
</evidence>
<dbReference type="PANTHER" id="PTHR12220">
    <property type="entry name" value="50S/60S RIBOSOMAL PROTEIN L16"/>
    <property type="match status" value="1"/>
</dbReference>
<evidence type="ECO:0000256" key="1">
    <source>
        <dbReference type="ARBA" id="ARBA00008931"/>
    </source>
</evidence>
<evidence type="ECO:0000256" key="2">
    <source>
        <dbReference type="ARBA" id="ARBA00022555"/>
    </source>
</evidence>